<evidence type="ECO:0000313" key="10">
    <source>
        <dbReference type="Proteomes" id="UP000779809"/>
    </source>
</evidence>
<feature type="transmembrane region" description="Helical" evidence="7">
    <location>
        <begin position="204"/>
        <end position="223"/>
    </location>
</feature>
<sequence>MIPLRDDAPRSTVPFVTYFLVALNLIVFIFEITLAPQPRMDLVYEFGVVPSHITSLVHGRDMTGTGWLNFLPVFTSMFLHASWLHLIANMWFLWIFGDNIEDHLGHLRYFILYLVCGIAASATHILFNLGSDVPSVGASGAIAGVMGAYFVLFPSARVLTLVPFFFLYLTWLPAWLILGYWFVLQFISGAATAITPAGQSSGGVAFWAHVGGFLTGVALIKIFPQRARRYTYANWE</sequence>
<dbReference type="InterPro" id="IPR035952">
    <property type="entry name" value="Rhomboid-like_sf"/>
</dbReference>
<evidence type="ECO:0000256" key="4">
    <source>
        <dbReference type="ARBA" id="ARBA00022801"/>
    </source>
</evidence>
<feature type="transmembrane region" description="Helical" evidence="7">
    <location>
        <begin position="109"/>
        <end position="127"/>
    </location>
</feature>
<dbReference type="EMBL" id="JACPNR010000004">
    <property type="protein sequence ID" value="MBI2677607.1"/>
    <property type="molecule type" value="Genomic_DNA"/>
</dbReference>
<feature type="transmembrane region" description="Helical" evidence="7">
    <location>
        <begin position="12"/>
        <end position="35"/>
    </location>
</feature>
<evidence type="ECO:0000313" key="9">
    <source>
        <dbReference type="EMBL" id="MBI2677607.1"/>
    </source>
</evidence>
<gene>
    <name evidence="9" type="ORF">HYX28_02375</name>
</gene>
<dbReference type="FunFam" id="1.20.1540.10:FF:000027">
    <property type="entry name" value="Rhomboid family intramembrane serine protease"/>
    <property type="match status" value="1"/>
</dbReference>
<dbReference type="Pfam" id="PF01694">
    <property type="entry name" value="Rhomboid"/>
    <property type="match status" value="1"/>
</dbReference>
<comment type="similarity">
    <text evidence="2">Belongs to the peptidase S54 family.</text>
</comment>
<comment type="caution">
    <text evidence="9">The sequence shown here is derived from an EMBL/GenBank/DDBJ whole genome shotgun (WGS) entry which is preliminary data.</text>
</comment>
<dbReference type="GO" id="GO:0004252">
    <property type="term" value="F:serine-type endopeptidase activity"/>
    <property type="evidence" value="ECO:0007669"/>
    <property type="project" value="InterPro"/>
</dbReference>
<keyword evidence="4" id="KW-0378">Hydrolase</keyword>
<accession>A0A932ENS2</accession>
<dbReference type="GO" id="GO:0016020">
    <property type="term" value="C:membrane"/>
    <property type="evidence" value="ECO:0007669"/>
    <property type="project" value="UniProtKB-SubCell"/>
</dbReference>
<feature type="transmembrane region" description="Helical" evidence="7">
    <location>
        <begin position="77"/>
        <end position="97"/>
    </location>
</feature>
<dbReference type="GO" id="GO:0006508">
    <property type="term" value="P:proteolysis"/>
    <property type="evidence" value="ECO:0007669"/>
    <property type="project" value="UniProtKB-KW"/>
</dbReference>
<keyword evidence="6 7" id="KW-0472">Membrane</keyword>
<feature type="domain" description="Peptidase S54 rhomboid" evidence="8">
    <location>
        <begin position="72"/>
        <end position="223"/>
    </location>
</feature>
<evidence type="ECO:0000256" key="6">
    <source>
        <dbReference type="ARBA" id="ARBA00023136"/>
    </source>
</evidence>
<protein>
    <submittedName>
        <fullName evidence="9">Rhomboid family intramembrane serine protease</fullName>
    </submittedName>
</protein>
<evidence type="ECO:0000259" key="8">
    <source>
        <dbReference type="Pfam" id="PF01694"/>
    </source>
</evidence>
<dbReference type="InterPro" id="IPR050925">
    <property type="entry name" value="Rhomboid_protease_S54"/>
</dbReference>
<comment type="subcellular location">
    <subcellularLocation>
        <location evidence="1">Membrane</location>
        <topology evidence="1">Multi-pass membrane protein</topology>
    </subcellularLocation>
</comment>
<name>A0A932ENS2_9BACT</name>
<organism evidence="9 10">
    <name type="scientific">Candidatus Korobacter versatilis</name>
    <dbReference type="NCBI Taxonomy" id="658062"/>
    <lineage>
        <taxon>Bacteria</taxon>
        <taxon>Pseudomonadati</taxon>
        <taxon>Acidobacteriota</taxon>
        <taxon>Terriglobia</taxon>
        <taxon>Terriglobales</taxon>
        <taxon>Candidatus Korobacteraceae</taxon>
        <taxon>Candidatus Korobacter</taxon>
    </lineage>
</organism>
<keyword evidence="5 7" id="KW-1133">Transmembrane helix</keyword>
<keyword evidence="3 7" id="KW-0812">Transmembrane</keyword>
<feature type="transmembrane region" description="Helical" evidence="7">
    <location>
        <begin position="133"/>
        <end position="152"/>
    </location>
</feature>
<dbReference type="AlphaFoldDB" id="A0A932ENS2"/>
<evidence type="ECO:0000256" key="7">
    <source>
        <dbReference type="SAM" id="Phobius"/>
    </source>
</evidence>
<dbReference type="Proteomes" id="UP000779809">
    <property type="component" value="Unassembled WGS sequence"/>
</dbReference>
<dbReference type="PANTHER" id="PTHR43731:SF14">
    <property type="entry name" value="PRESENILIN-ASSOCIATED RHOMBOID-LIKE PROTEIN, MITOCHONDRIAL"/>
    <property type="match status" value="1"/>
</dbReference>
<proteinExistence type="inferred from homology"/>
<dbReference type="SUPFAM" id="SSF144091">
    <property type="entry name" value="Rhomboid-like"/>
    <property type="match status" value="1"/>
</dbReference>
<dbReference type="PANTHER" id="PTHR43731">
    <property type="entry name" value="RHOMBOID PROTEASE"/>
    <property type="match status" value="1"/>
</dbReference>
<dbReference type="InterPro" id="IPR022764">
    <property type="entry name" value="Peptidase_S54_rhomboid_dom"/>
</dbReference>
<evidence type="ECO:0000256" key="1">
    <source>
        <dbReference type="ARBA" id="ARBA00004141"/>
    </source>
</evidence>
<evidence type="ECO:0000256" key="5">
    <source>
        <dbReference type="ARBA" id="ARBA00022989"/>
    </source>
</evidence>
<dbReference type="Gene3D" id="1.20.1540.10">
    <property type="entry name" value="Rhomboid-like"/>
    <property type="match status" value="1"/>
</dbReference>
<evidence type="ECO:0000256" key="2">
    <source>
        <dbReference type="ARBA" id="ARBA00009045"/>
    </source>
</evidence>
<reference evidence="9" key="1">
    <citation type="submission" date="2020-07" db="EMBL/GenBank/DDBJ databases">
        <title>Huge and variable diversity of episymbiotic CPR bacteria and DPANN archaea in groundwater ecosystems.</title>
        <authorList>
            <person name="He C.Y."/>
            <person name="Keren R."/>
            <person name="Whittaker M."/>
            <person name="Farag I.F."/>
            <person name="Doudna J."/>
            <person name="Cate J.H.D."/>
            <person name="Banfield J.F."/>
        </authorList>
    </citation>
    <scope>NUCLEOTIDE SEQUENCE</scope>
    <source>
        <strain evidence="9">NC_groundwater_580_Pr5_B-0.1um_64_19</strain>
    </source>
</reference>
<evidence type="ECO:0000256" key="3">
    <source>
        <dbReference type="ARBA" id="ARBA00022692"/>
    </source>
</evidence>
<feature type="transmembrane region" description="Helical" evidence="7">
    <location>
        <begin position="164"/>
        <end position="184"/>
    </location>
</feature>
<keyword evidence="9" id="KW-0645">Protease</keyword>